<dbReference type="PANTHER" id="PTHR31389">
    <property type="entry name" value="LD39211P"/>
    <property type="match status" value="1"/>
</dbReference>
<dbReference type="Proteomes" id="UP000332933">
    <property type="component" value="Unassembled WGS sequence"/>
</dbReference>
<accession>A0A485LNF3</accession>
<sequence>MTKWMAFRAVGAVLLHMWGAANAVEVEDVRTAWLTMSVHPSPRSTQHRTTYQLLDQSTTDVFLHLHAFFHMHAIDHVLVDDTAMRIPLYIDGSLQHVVLPLDSPPAQVSMSVRLARPTQVILPQVDAFCTHHVLNPLYCSTLHDHAVALSSSTSNRTALDICVQCEDASPPTCSPLPDASAPLPSLSHILSVDLWVRVPSLAPGLHTIHTWLRANASPDAVFSSATAATTVRIDPYKCLPTLSRPFNVLYPRAGQRITMPLSHVAIEWLAQYEVPRPPWVCVGTFAHNHTCHRVHSNVMILPWSVHLPRGRHTIFVEPSWSPTTSSFYLPHYPSSCAAHVTFEIHPKPLVRHQTLALTTRFQDMVLLTAASQSYVDEGRLANLVGSIHLWEPHMDIVVVGLNLSTGTEADIASWRHVHFASFAEIAQGLPRHVFDFKRTYAFKPIVIAHFLHLHPRVLWIDANVELRRPLDRIREHLFTDGYFFTLQGAQFPLALNNHPTTLAHFGCPATPHRFQCWWSGLQGFARENAMATQISDAMVLCALNETCFAPPGARYPDQTVLNAAICGLMNDAKGPPIKQVPRVHSDVAFWLSSSLDDQAVEHLQPTVDERDWNDLVLFTRREVPAKPYTKYLQYRSDDNNHAFGTPTEYV</sequence>
<protein>
    <submittedName>
        <fullName evidence="3">Aste57867_23671 protein</fullName>
    </submittedName>
</protein>
<reference evidence="3 4" key="1">
    <citation type="submission" date="2019-03" db="EMBL/GenBank/DDBJ databases">
        <authorList>
            <person name="Gaulin E."/>
            <person name="Dumas B."/>
        </authorList>
    </citation>
    <scope>NUCLEOTIDE SEQUENCE [LARGE SCALE GENOMIC DNA]</scope>
    <source>
        <strain evidence="3">CBS 568.67</strain>
    </source>
</reference>
<keyword evidence="4" id="KW-1185">Reference proteome</keyword>
<keyword evidence="1" id="KW-0732">Signal</keyword>
<dbReference type="AlphaFoldDB" id="A0A485LNF3"/>
<dbReference type="EMBL" id="VJMH01007292">
    <property type="protein sequence ID" value="KAF0684358.1"/>
    <property type="molecule type" value="Genomic_DNA"/>
</dbReference>
<reference evidence="2" key="2">
    <citation type="submission" date="2019-06" db="EMBL/GenBank/DDBJ databases">
        <title>Genomics analysis of Aphanomyces spp. identifies a new class of oomycete effector associated with host adaptation.</title>
        <authorList>
            <person name="Gaulin E."/>
        </authorList>
    </citation>
    <scope>NUCLEOTIDE SEQUENCE</scope>
    <source>
        <strain evidence="2">CBS 578.67</strain>
    </source>
</reference>
<evidence type="ECO:0000313" key="3">
    <source>
        <dbReference type="EMBL" id="VFU00316.1"/>
    </source>
</evidence>
<gene>
    <name evidence="3" type="primary">Aste57867_23671</name>
    <name evidence="2" type="ORF">As57867_023599</name>
    <name evidence="3" type="ORF">ASTE57867_23671</name>
</gene>
<dbReference type="EMBL" id="CAADRA010007318">
    <property type="protein sequence ID" value="VFU00316.1"/>
    <property type="molecule type" value="Genomic_DNA"/>
</dbReference>
<feature type="signal peptide" evidence="1">
    <location>
        <begin position="1"/>
        <end position="23"/>
    </location>
</feature>
<evidence type="ECO:0000256" key="1">
    <source>
        <dbReference type="SAM" id="SignalP"/>
    </source>
</evidence>
<proteinExistence type="predicted"/>
<evidence type="ECO:0000313" key="4">
    <source>
        <dbReference type="Proteomes" id="UP000332933"/>
    </source>
</evidence>
<organism evidence="3 4">
    <name type="scientific">Aphanomyces stellatus</name>
    <dbReference type="NCBI Taxonomy" id="120398"/>
    <lineage>
        <taxon>Eukaryota</taxon>
        <taxon>Sar</taxon>
        <taxon>Stramenopiles</taxon>
        <taxon>Oomycota</taxon>
        <taxon>Saprolegniomycetes</taxon>
        <taxon>Saprolegniales</taxon>
        <taxon>Verrucalvaceae</taxon>
        <taxon>Aphanomyces</taxon>
    </lineage>
</organism>
<dbReference type="PANTHER" id="PTHR31389:SF4">
    <property type="entry name" value="LD39211P"/>
    <property type="match status" value="1"/>
</dbReference>
<name>A0A485LNF3_9STRA</name>
<dbReference type="OrthoDB" id="5954868at2759"/>
<evidence type="ECO:0000313" key="2">
    <source>
        <dbReference type="EMBL" id="KAF0684358.1"/>
    </source>
</evidence>
<feature type="chain" id="PRO_5036355658" evidence="1">
    <location>
        <begin position="24"/>
        <end position="650"/>
    </location>
</feature>